<dbReference type="AlphaFoldDB" id="D5U1E7"/>
<keyword evidence="1" id="KW-0812">Transmembrane</keyword>
<keyword evidence="1" id="KW-1133">Transmembrane helix</keyword>
<reference evidence="3" key="2">
    <citation type="journal article" date="2010" name="Stand. Genomic Sci.">
        <title>Complete genome sequence of Thermosphaera aggregans type strain (M11TLT).</title>
        <authorList>
            <person name="Spring S."/>
            <person name="Rachel R."/>
            <person name="Lapidus A."/>
            <person name="Davenport K."/>
            <person name="Tice H."/>
            <person name="Copeland A."/>
            <person name="Cheng J.-F."/>
            <person name="Lucas S."/>
            <person name="Chen F."/>
            <person name="Nolan M."/>
            <person name="Bruce D."/>
            <person name="Goodwin L."/>
            <person name="Pitluck S."/>
            <person name="Ivanova N."/>
            <person name="Mavromatis K."/>
            <person name="Ovchinnikova G."/>
            <person name="Pati A."/>
            <person name="Chen A."/>
            <person name="Palaniappan K."/>
            <person name="Land M."/>
            <person name="Hauser L."/>
            <person name="Chang Y.-J."/>
            <person name="Jeffries C.C."/>
            <person name="Brettin T."/>
            <person name="Detter J.C."/>
            <person name="Tapia R."/>
            <person name="Han C."/>
            <person name="Heimerl T."/>
            <person name="Weikl F."/>
            <person name="Brambilla E."/>
            <person name="Goker M."/>
            <person name="Bristow J."/>
            <person name="Eisen J.A."/>
            <person name="Markowitz V."/>
            <person name="Hugenholtz P."/>
            <person name="Kyrpides N.C."/>
            <person name="Klenk H.-P."/>
        </authorList>
    </citation>
    <scope>NUCLEOTIDE SEQUENCE [LARGE SCALE GENOMIC DNA]</scope>
    <source>
        <strain evidence="3">DSM 11486 / M11TL</strain>
    </source>
</reference>
<dbReference type="EMBL" id="CP001939">
    <property type="protein sequence ID" value="ADG90947.1"/>
    <property type="molecule type" value="Genomic_DNA"/>
</dbReference>
<dbReference type="GeneID" id="9165688"/>
<name>D5U1E7_THEAM</name>
<evidence type="ECO:0000313" key="3">
    <source>
        <dbReference type="Proteomes" id="UP000002376"/>
    </source>
</evidence>
<dbReference type="InterPro" id="IPR007404">
    <property type="entry name" value="YdjM-like"/>
</dbReference>
<dbReference type="GO" id="GO:0016787">
    <property type="term" value="F:hydrolase activity"/>
    <property type="evidence" value="ECO:0007669"/>
    <property type="project" value="UniProtKB-KW"/>
</dbReference>
<dbReference type="STRING" id="633148.Tagg_0674"/>
<feature type="transmembrane region" description="Helical" evidence="1">
    <location>
        <begin position="49"/>
        <end position="67"/>
    </location>
</feature>
<reference evidence="2 3" key="1">
    <citation type="journal article" date="2010" name="Stand. Genomic Sci.">
        <title>Complete genome sequence of Thermosphaera aggregans type strain (M11TL).</title>
        <authorList>
            <person name="Spring S."/>
            <person name="Rachel R."/>
            <person name="Lapidus A."/>
            <person name="Davenport K."/>
            <person name="Tice H."/>
            <person name="Copeland A."/>
            <person name="Cheng J.F."/>
            <person name="Lucas S."/>
            <person name="Chen F."/>
            <person name="Nolan M."/>
            <person name="Bruce D."/>
            <person name="Goodwin L."/>
            <person name="Pitluck S."/>
            <person name="Ivanova N."/>
            <person name="Mavromatis K."/>
            <person name="Ovchinnikova G."/>
            <person name="Pati A."/>
            <person name="Chen A."/>
            <person name="Palaniappan K."/>
            <person name="Land M."/>
            <person name="Hauser L."/>
            <person name="Chang Y.J."/>
            <person name="Jeffries C.C."/>
            <person name="Brettin T."/>
            <person name="Detter J.C."/>
            <person name="Tapia R."/>
            <person name="Han C."/>
            <person name="Heimerl T."/>
            <person name="Weikl F."/>
            <person name="Brambilla E."/>
            <person name="Goker M."/>
            <person name="Bristow J."/>
            <person name="Eisen J.A."/>
            <person name="Markowitz V."/>
            <person name="Hugenholtz P."/>
            <person name="Kyrpides N.C."/>
            <person name="Klenk H.P."/>
        </authorList>
    </citation>
    <scope>NUCLEOTIDE SEQUENCE [LARGE SCALE GENOMIC DNA]</scope>
    <source>
        <strain evidence="3">DSM 11486 / M11TL</strain>
    </source>
</reference>
<dbReference type="Proteomes" id="UP000002376">
    <property type="component" value="Chromosome"/>
</dbReference>
<protein>
    <submittedName>
        <fullName evidence="2">Membrane-bound metal-dependent hydrolase</fullName>
    </submittedName>
</protein>
<dbReference type="RefSeq" id="WP_013129540.1">
    <property type="nucleotide sequence ID" value="NC_014160.1"/>
</dbReference>
<dbReference type="eggNOG" id="arCOG01744">
    <property type="taxonomic scope" value="Archaea"/>
</dbReference>
<evidence type="ECO:0000313" key="2">
    <source>
        <dbReference type="EMBL" id="ADG90947.1"/>
    </source>
</evidence>
<keyword evidence="3" id="KW-1185">Reference proteome</keyword>
<feature type="transmembrane region" description="Helical" evidence="1">
    <location>
        <begin position="7"/>
        <end position="29"/>
    </location>
</feature>
<feature type="transmembrane region" description="Helical" evidence="1">
    <location>
        <begin position="87"/>
        <end position="109"/>
    </location>
</feature>
<accession>D5U1E7</accession>
<gene>
    <name evidence="2" type="ordered locus">Tagg_0674</name>
</gene>
<sequence length="159" mass="18057">MKRVTHLFIGASIGLLYCNAPELCIFYVGASVTGAYLPDFDLHYRHRKLLHNIFAVFLFTFISWMVLKEINLGIIPDENIIWKSFALGYLSHLLLDILTPRGVFILYPFSNKPLSAGIFKSNSFLANALFILASITIILWRTYELIGEKLFSTILGPLL</sequence>
<dbReference type="HOGENOM" id="CLU_097802_3_2_2"/>
<organism evidence="2 3">
    <name type="scientific">Thermosphaera aggregans (strain DSM 11486 / M11TL)</name>
    <dbReference type="NCBI Taxonomy" id="633148"/>
    <lineage>
        <taxon>Archaea</taxon>
        <taxon>Thermoproteota</taxon>
        <taxon>Thermoprotei</taxon>
        <taxon>Desulfurococcales</taxon>
        <taxon>Desulfurococcaceae</taxon>
        <taxon>Thermosphaera</taxon>
    </lineage>
</organism>
<evidence type="ECO:0000256" key="1">
    <source>
        <dbReference type="SAM" id="Phobius"/>
    </source>
</evidence>
<proteinExistence type="predicted"/>
<dbReference type="KEGG" id="tag:Tagg_0674"/>
<dbReference type="Pfam" id="PF04307">
    <property type="entry name" value="YdjM"/>
    <property type="match status" value="1"/>
</dbReference>
<keyword evidence="1" id="KW-0472">Membrane</keyword>
<reference key="3">
    <citation type="submission" date="2010-02" db="EMBL/GenBank/DDBJ databases">
        <title>Complete genome sequence of Thermosphaera aggregans type strain (M11TL).</title>
        <authorList>
            <consortium name="US DOE Joint Genome Institute (JGI-PGF)"/>
            <person name="Spring S."/>
            <person name="Lapidus A."/>
            <person name="Munk C."/>
            <person name="Schroeder M."/>
            <person name="Glavina Del Rio T."/>
            <person name="Tice H."/>
            <person name="Copeland A."/>
            <person name="Cheng J.-F."/>
            <person name="Lucas S."/>
            <person name="Chen F."/>
            <person name="Nolan M."/>
            <person name="Bruce D."/>
            <person name="Goodwin L."/>
            <person name="Pitluck S."/>
            <person name="Ivanova N."/>
            <person name="Mavromatis K."/>
            <person name="Ovchinnikova G."/>
            <person name="Pati A."/>
            <person name="Chen A."/>
            <person name="Palaniappan K."/>
            <person name="Land M."/>
            <person name="Hauser L."/>
            <person name="Chang Y.-J."/>
            <person name="Jeffries C.C."/>
            <person name="Brettin T."/>
            <person name="Detter J.C."/>
            <person name="Tapia R."/>
            <person name="Han C."/>
            <person name="Chain P."/>
            <person name="Heimerl T."/>
            <person name="Weik F."/>
            <person name="Goker M."/>
            <person name="Rachel R."/>
            <person name="Bristow J."/>
            <person name="Eisen J.A."/>
            <person name="Markowitz V."/>
            <person name="Hugenholtz P."/>
            <person name="Kyrpides N.C."/>
            <person name="Klenk H.-P."/>
        </authorList>
    </citation>
    <scope>NUCLEOTIDE SEQUENCE</scope>
    <source>
        <strain>DSM 11486</strain>
    </source>
</reference>
<keyword evidence="2" id="KW-0378">Hydrolase</keyword>
<dbReference type="OrthoDB" id="199847at2157"/>
<feature type="transmembrane region" description="Helical" evidence="1">
    <location>
        <begin position="121"/>
        <end position="140"/>
    </location>
</feature>